<evidence type="ECO:0000313" key="4">
    <source>
        <dbReference type="EMBL" id="NEI71041.1"/>
    </source>
</evidence>
<dbReference type="InterPro" id="IPR001867">
    <property type="entry name" value="OmpR/PhoB-type_DNA-bd"/>
</dbReference>
<gene>
    <name evidence="4" type="ORF">GR212_15790</name>
</gene>
<feature type="DNA-binding region" description="OmpR/PhoB-type" evidence="2">
    <location>
        <begin position="12"/>
        <end position="115"/>
    </location>
</feature>
<dbReference type="AlphaFoldDB" id="A0A6L9U6B9"/>
<comment type="caution">
    <text evidence="4">The sequence shown here is derived from an EMBL/GenBank/DDBJ whole genome shotgun (WGS) entry which is preliminary data.</text>
</comment>
<name>A0A6L9U6B9_9HYPH</name>
<dbReference type="GO" id="GO:0000160">
    <property type="term" value="P:phosphorelay signal transduction system"/>
    <property type="evidence" value="ECO:0007669"/>
    <property type="project" value="InterPro"/>
</dbReference>
<keyword evidence="1 2" id="KW-0238">DNA-binding</keyword>
<sequence>MDTNYETWPKDRLIAKIYDLEAMVESLKVFNTDNMVLSIKEKFKLTLTEARFLTALGDGRPHSKRALFEYVYHDQFDDAPEMKIIDVFICKLRKKIFPFGLKIETIHSSGYKLHDRELLAQVMNGEVAQAITEEYSSDRRRNGENERAILSVLIAEMDSSGRTKLPARVIARKSGLTVPLLPIMVRLANKGKIQIKSQPTRNNKLAPWVVQVRARAL</sequence>
<organism evidence="4 5">
    <name type="scientific">Rhizobium lusitanum</name>
    <dbReference type="NCBI Taxonomy" id="293958"/>
    <lineage>
        <taxon>Bacteria</taxon>
        <taxon>Pseudomonadati</taxon>
        <taxon>Pseudomonadota</taxon>
        <taxon>Alphaproteobacteria</taxon>
        <taxon>Hyphomicrobiales</taxon>
        <taxon>Rhizobiaceae</taxon>
        <taxon>Rhizobium/Agrobacterium group</taxon>
        <taxon>Rhizobium</taxon>
    </lineage>
</organism>
<dbReference type="CDD" id="cd00383">
    <property type="entry name" value="trans_reg_C"/>
    <property type="match status" value="1"/>
</dbReference>
<protein>
    <recommendedName>
        <fullName evidence="3">OmpR/PhoB-type domain-containing protein</fullName>
    </recommendedName>
</protein>
<dbReference type="GO" id="GO:0006355">
    <property type="term" value="P:regulation of DNA-templated transcription"/>
    <property type="evidence" value="ECO:0007669"/>
    <property type="project" value="InterPro"/>
</dbReference>
<dbReference type="RefSeq" id="WP_163987521.1">
    <property type="nucleotide sequence ID" value="NZ_WUEY01000006.1"/>
</dbReference>
<evidence type="ECO:0000313" key="5">
    <source>
        <dbReference type="Proteomes" id="UP000483035"/>
    </source>
</evidence>
<dbReference type="EMBL" id="WUEY01000006">
    <property type="protein sequence ID" value="NEI71041.1"/>
    <property type="molecule type" value="Genomic_DNA"/>
</dbReference>
<dbReference type="Gene3D" id="1.10.10.10">
    <property type="entry name" value="Winged helix-like DNA-binding domain superfamily/Winged helix DNA-binding domain"/>
    <property type="match status" value="1"/>
</dbReference>
<evidence type="ECO:0000256" key="1">
    <source>
        <dbReference type="ARBA" id="ARBA00023125"/>
    </source>
</evidence>
<reference evidence="4 5" key="1">
    <citation type="submission" date="2019-12" db="EMBL/GenBank/DDBJ databases">
        <title>Rhizobium genotypes associated with high levels of biological nitrogen fixation by grain legumes in a temperate-maritime cropping system.</title>
        <authorList>
            <person name="Maluk M."/>
            <person name="Francesc Ferrando Molina F."/>
            <person name="Lopez Del Egido L."/>
            <person name="Lafos M."/>
            <person name="Langarica-Fuentes A."/>
            <person name="Gebre Yohannes G."/>
            <person name="Young M.W."/>
            <person name="Martin P."/>
            <person name="Gantlett R."/>
            <person name="Kenicer G."/>
            <person name="Hawes C."/>
            <person name="Begg G.S."/>
            <person name="Quilliam R.S."/>
            <person name="Squire G.R."/>
            <person name="Poole P.S."/>
            <person name="Young P.W."/>
            <person name="Iannetta P.M."/>
            <person name="James E.K."/>
        </authorList>
    </citation>
    <scope>NUCLEOTIDE SEQUENCE [LARGE SCALE GENOMIC DNA]</scope>
    <source>
        <strain evidence="4 5">JHI1118</strain>
    </source>
</reference>
<evidence type="ECO:0000259" key="3">
    <source>
        <dbReference type="PROSITE" id="PS51755"/>
    </source>
</evidence>
<feature type="domain" description="OmpR/PhoB-type" evidence="3">
    <location>
        <begin position="12"/>
        <end position="115"/>
    </location>
</feature>
<dbReference type="GO" id="GO:0003677">
    <property type="term" value="F:DNA binding"/>
    <property type="evidence" value="ECO:0007669"/>
    <property type="project" value="UniProtKB-UniRule"/>
</dbReference>
<dbReference type="PROSITE" id="PS51755">
    <property type="entry name" value="OMPR_PHOB"/>
    <property type="match status" value="1"/>
</dbReference>
<dbReference type="InterPro" id="IPR016032">
    <property type="entry name" value="Sig_transdc_resp-reg_C-effctor"/>
</dbReference>
<proteinExistence type="predicted"/>
<dbReference type="InterPro" id="IPR036388">
    <property type="entry name" value="WH-like_DNA-bd_sf"/>
</dbReference>
<dbReference type="Pfam" id="PF00486">
    <property type="entry name" value="Trans_reg_C"/>
    <property type="match status" value="1"/>
</dbReference>
<evidence type="ECO:0000256" key="2">
    <source>
        <dbReference type="PROSITE-ProRule" id="PRU01091"/>
    </source>
</evidence>
<dbReference type="Proteomes" id="UP000483035">
    <property type="component" value="Unassembled WGS sequence"/>
</dbReference>
<accession>A0A6L9U6B9</accession>
<dbReference type="SMART" id="SM00862">
    <property type="entry name" value="Trans_reg_C"/>
    <property type="match status" value="1"/>
</dbReference>
<dbReference type="SUPFAM" id="SSF46894">
    <property type="entry name" value="C-terminal effector domain of the bipartite response regulators"/>
    <property type="match status" value="1"/>
</dbReference>